<accession>A0A381P016</accession>
<organism evidence="1">
    <name type="scientific">marine metagenome</name>
    <dbReference type="NCBI Taxonomy" id="408172"/>
    <lineage>
        <taxon>unclassified sequences</taxon>
        <taxon>metagenomes</taxon>
        <taxon>ecological metagenomes</taxon>
    </lineage>
</organism>
<evidence type="ECO:0000313" key="1">
    <source>
        <dbReference type="EMBL" id="SUZ59488.1"/>
    </source>
</evidence>
<dbReference type="AlphaFoldDB" id="A0A381P016"/>
<reference evidence="1" key="1">
    <citation type="submission" date="2018-05" db="EMBL/GenBank/DDBJ databases">
        <authorList>
            <person name="Lanie J.A."/>
            <person name="Ng W.-L."/>
            <person name="Kazmierczak K.M."/>
            <person name="Andrzejewski T.M."/>
            <person name="Davidsen T.M."/>
            <person name="Wayne K.J."/>
            <person name="Tettelin H."/>
            <person name="Glass J.I."/>
            <person name="Rusch D."/>
            <person name="Podicherti R."/>
            <person name="Tsui H.-C.T."/>
            <person name="Winkler M.E."/>
        </authorList>
    </citation>
    <scope>NUCLEOTIDE SEQUENCE</scope>
</reference>
<sequence length="103" mass="11925">MDRDKIQTALSLIYKDSTIHWGPDLSSYEKFVEFWPKENGAIPTEAEIENAWKSQKPKDDAINEIYNLESTITPRRIREMTTADGAKWVDDVEKLIAIERAKL</sequence>
<protein>
    <submittedName>
        <fullName evidence="1">Uncharacterized protein</fullName>
    </submittedName>
</protein>
<dbReference type="EMBL" id="UINC01000681">
    <property type="protein sequence ID" value="SUZ59488.1"/>
    <property type="molecule type" value="Genomic_DNA"/>
</dbReference>
<proteinExistence type="predicted"/>
<name>A0A381P016_9ZZZZ</name>
<gene>
    <name evidence="1" type="ORF">METZ01_LOCUS12342</name>
</gene>